<name>A0A1Y5I3F9_OSTTA</name>
<proteinExistence type="predicted"/>
<dbReference type="InterPro" id="IPR007884">
    <property type="entry name" value="METL9"/>
</dbReference>
<dbReference type="SUPFAM" id="SSF53335">
    <property type="entry name" value="S-adenosyl-L-methionine-dependent methyltransferases"/>
    <property type="match status" value="1"/>
</dbReference>
<dbReference type="EMBL" id="KZ155826">
    <property type="protein sequence ID" value="OUS44046.1"/>
    <property type="molecule type" value="Genomic_DNA"/>
</dbReference>
<protein>
    <submittedName>
        <fullName evidence="1">DREV methyltransferase</fullName>
    </submittedName>
</protein>
<dbReference type="InterPro" id="IPR029063">
    <property type="entry name" value="SAM-dependent_MTases_sf"/>
</dbReference>
<accession>A0A1Y5I3F9</accession>
<dbReference type="AlphaFoldDB" id="A0A1Y5I3F9"/>
<reference evidence="1" key="1">
    <citation type="submission" date="2017-04" db="EMBL/GenBank/DDBJ databases">
        <title>Population genomics of picophytoplankton unveils novel chromosome hypervariability.</title>
        <authorList>
            <consortium name="DOE Joint Genome Institute"/>
            <person name="Blanc-Mathieu R."/>
            <person name="Krasovec M."/>
            <person name="Hebrard M."/>
            <person name="Yau S."/>
            <person name="Desgranges E."/>
            <person name="Martin J."/>
            <person name="Schackwitz W."/>
            <person name="Kuo A."/>
            <person name="Salin G."/>
            <person name="Donnadieu C."/>
            <person name="Desdevises Y."/>
            <person name="Sanchez-Ferandin S."/>
            <person name="Moreau H."/>
            <person name="Rivals E."/>
            <person name="Grigoriev I.V."/>
            <person name="Grimsley N."/>
            <person name="Eyre-Walker A."/>
            <person name="Piganeau G."/>
        </authorList>
    </citation>
    <scope>NUCLEOTIDE SEQUENCE [LARGE SCALE GENOMIC DNA]</scope>
    <source>
        <strain evidence="1">RCC 1115</strain>
    </source>
</reference>
<gene>
    <name evidence="1" type="ORF">BE221DRAFT_194196</name>
</gene>
<evidence type="ECO:0000313" key="1">
    <source>
        <dbReference type="EMBL" id="OUS44046.1"/>
    </source>
</evidence>
<dbReference type="GO" id="GO:0032259">
    <property type="term" value="P:methylation"/>
    <property type="evidence" value="ECO:0007669"/>
    <property type="project" value="UniProtKB-KW"/>
</dbReference>
<dbReference type="eggNOG" id="KOG3987">
    <property type="taxonomic scope" value="Eukaryota"/>
</dbReference>
<dbReference type="PANTHER" id="PTHR12890">
    <property type="entry name" value="DREV PROTEIN"/>
    <property type="match status" value="1"/>
</dbReference>
<dbReference type="GO" id="GO:0106370">
    <property type="term" value="F:protein-L-histidine N-pros-methyltransferase activity"/>
    <property type="evidence" value="ECO:0007669"/>
    <property type="project" value="InterPro"/>
</dbReference>
<keyword evidence="1" id="KW-0808">Transferase</keyword>
<dbReference type="Gene3D" id="3.40.50.150">
    <property type="entry name" value="Vaccinia Virus protein VP39"/>
    <property type="match status" value="1"/>
</dbReference>
<dbReference type="Proteomes" id="UP000195557">
    <property type="component" value="Unassembled WGS sequence"/>
</dbReference>
<organism evidence="1">
    <name type="scientific">Ostreococcus tauri</name>
    <name type="common">Marine green alga</name>
    <dbReference type="NCBI Taxonomy" id="70448"/>
    <lineage>
        <taxon>Eukaryota</taxon>
        <taxon>Viridiplantae</taxon>
        <taxon>Chlorophyta</taxon>
        <taxon>Mamiellophyceae</taxon>
        <taxon>Mamiellales</taxon>
        <taxon>Bathycoccaceae</taxon>
        <taxon>Ostreococcus</taxon>
    </lineage>
</organism>
<keyword evidence="1" id="KW-0489">Methyltransferase</keyword>
<dbReference type="PANTHER" id="PTHR12890:SF0">
    <property type="entry name" value="PROTEIN-L-HISTIDINE N-PROS-METHYLTRANSFERASE"/>
    <property type="match status" value="1"/>
</dbReference>
<dbReference type="CDD" id="cd02440">
    <property type="entry name" value="AdoMet_MTases"/>
    <property type="match status" value="1"/>
</dbReference>
<dbReference type="Pfam" id="PF05219">
    <property type="entry name" value="DREV"/>
    <property type="match status" value="1"/>
</dbReference>
<sequence length="305" mass="33301">MASEERTSALRIRCAHCDAVFDERALPYDADVDSLASSALREKFVRLSLDSESVEFLNRARARGRDECERLARKCTELRRTMSLTEANAILGRGKMFVFSDAHVETLMRACGEGAGGGWFLDVGAGEGEVTRTLGRRCAGTCATESSPGMASRLREKGFDVVLESDTVENVVRETRARGGDVSEDGFDVVAALNLCDRVRSPRALLRGLKRALKAKTGILILAIVVPFRPFVENADGTRSQPDERLDVPSAGSWESGVDALWTELIAPLGFDLVALSRVPYISEGDHLYDAYVLDDAVFVLRAPP</sequence>